<dbReference type="eggNOG" id="COG0768">
    <property type="taxonomic scope" value="Bacteria"/>
</dbReference>
<dbReference type="Pfam" id="PF03717">
    <property type="entry name" value="PBP_dimer"/>
    <property type="match status" value="1"/>
</dbReference>
<evidence type="ECO:0000313" key="8">
    <source>
        <dbReference type="Proteomes" id="UP000006637"/>
    </source>
</evidence>
<dbReference type="KEGG" id="rxy:Rxyl_1498"/>
<reference evidence="7 8" key="1">
    <citation type="submission" date="2006-06" db="EMBL/GenBank/DDBJ databases">
        <title>Complete sequence of Rubrobacter xylanophilus DSM 9941.</title>
        <authorList>
            <consortium name="US DOE Joint Genome Institute"/>
            <person name="Copeland A."/>
            <person name="Lucas S."/>
            <person name="Lapidus A."/>
            <person name="Barry K."/>
            <person name="Detter J.C."/>
            <person name="Glavina del Rio T."/>
            <person name="Hammon N."/>
            <person name="Israni S."/>
            <person name="Dalin E."/>
            <person name="Tice H."/>
            <person name="Pitluck S."/>
            <person name="Munk A.C."/>
            <person name="Brettin T."/>
            <person name="Bruce D."/>
            <person name="Han C."/>
            <person name="Tapia R."/>
            <person name="Gilna P."/>
            <person name="Schmutz J."/>
            <person name="Larimer F."/>
            <person name="Land M."/>
            <person name="Hauser L."/>
            <person name="Kyrpides N."/>
            <person name="Lykidis A."/>
            <person name="da Costa M.S."/>
            <person name="Rainey F.A."/>
            <person name="Empadinhas N."/>
            <person name="Jolivet E."/>
            <person name="Battista J.R."/>
            <person name="Richardson P."/>
        </authorList>
    </citation>
    <scope>NUCLEOTIDE SEQUENCE [LARGE SCALE GENOMIC DNA]</scope>
    <source>
        <strain evidence="8">DSM 9941 / NBRC 16129 / PRD-1</strain>
    </source>
</reference>
<feature type="domain" description="Penicillin-binding protein dimerisation" evidence="6">
    <location>
        <begin position="74"/>
        <end position="191"/>
    </location>
</feature>
<dbReference type="Gene3D" id="3.30.450.330">
    <property type="match status" value="1"/>
</dbReference>
<dbReference type="SUPFAM" id="SSF56519">
    <property type="entry name" value="Penicillin binding protein dimerisation domain"/>
    <property type="match status" value="1"/>
</dbReference>
<dbReference type="Gene3D" id="3.40.710.10">
    <property type="entry name" value="DD-peptidase/beta-lactamase superfamily"/>
    <property type="match status" value="1"/>
</dbReference>
<dbReference type="GO" id="GO:0016757">
    <property type="term" value="F:glycosyltransferase activity"/>
    <property type="evidence" value="ECO:0007669"/>
    <property type="project" value="UniProtKB-KW"/>
</dbReference>
<dbReference type="InterPro" id="IPR001460">
    <property type="entry name" value="PCN-bd_Tpept"/>
</dbReference>
<keyword evidence="7" id="KW-0328">Glycosyltransferase</keyword>
<accession>Q1AVW8</accession>
<organism evidence="7 8">
    <name type="scientific">Rubrobacter xylanophilus (strain DSM 9941 / JCM 11954 / NBRC 16129 / PRD-1)</name>
    <dbReference type="NCBI Taxonomy" id="266117"/>
    <lineage>
        <taxon>Bacteria</taxon>
        <taxon>Bacillati</taxon>
        <taxon>Actinomycetota</taxon>
        <taxon>Rubrobacteria</taxon>
        <taxon>Rubrobacterales</taxon>
        <taxon>Rubrobacteraceae</taxon>
        <taxon>Rubrobacter</taxon>
    </lineage>
</organism>
<evidence type="ECO:0000256" key="3">
    <source>
        <dbReference type="ARBA" id="ARBA00023136"/>
    </source>
</evidence>
<feature type="region of interest" description="Disordered" evidence="4">
    <location>
        <begin position="1"/>
        <end position="23"/>
    </location>
</feature>
<dbReference type="PANTHER" id="PTHR30627">
    <property type="entry name" value="PEPTIDOGLYCAN D,D-TRANSPEPTIDASE"/>
    <property type="match status" value="1"/>
</dbReference>
<dbReference type="GO" id="GO:0005886">
    <property type="term" value="C:plasma membrane"/>
    <property type="evidence" value="ECO:0007669"/>
    <property type="project" value="TreeGrafter"/>
</dbReference>
<dbReference type="GO" id="GO:0008658">
    <property type="term" value="F:penicillin binding"/>
    <property type="evidence" value="ECO:0007669"/>
    <property type="project" value="InterPro"/>
</dbReference>
<keyword evidence="3" id="KW-0472">Membrane</keyword>
<keyword evidence="7" id="KW-0808">Transferase</keyword>
<evidence type="ECO:0000256" key="2">
    <source>
        <dbReference type="ARBA" id="ARBA00007171"/>
    </source>
</evidence>
<dbReference type="Proteomes" id="UP000006637">
    <property type="component" value="Chromosome"/>
</dbReference>
<dbReference type="InterPro" id="IPR050515">
    <property type="entry name" value="Beta-lactam/transpept"/>
</dbReference>
<dbReference type="InterPro" id="IPR005311">
    <property type="entry name" value="PBP_dimer"/>
</dbReference>
<dbReference type="AlphaFoldDB" id="Q1AVW8"/>
<sequence length="556" mass="59842">MQLRRAGRPRRARRGRPRSEASGAVGHRRLRVALLAFAGAVLLLGGRAAYMTLGGVERLDGLEPRSAVDGELHRRGDILSADGRELAVSMRAVRVVATPYQVKEPGRAAERLAGVLKPHTGQSAAELEKLLSRRGPDGGLSGYSVLATVRPDVAEEVLELGLPGVYLEPATSRVYPDGTLASQLLGHVGRYGEPFGGVEARYDDALSRGEDVRLTVDAAVQQRLQKTLAATADRYNARSALGLVLRADDGAIVALANHPTYDNNRFSSAPAWMQRNRVLTDPYEPGSTFKPFTLAAALEEGAVEPESTFLVPDAIRVSDRIIHDSLPHETRVMSLAEILAESSNVGTVQVAMRLGGRALTRYIEDFGFGEPTGVDLWGEDPGRVPEYREWSGSSIGNIPIGQGLTVTPLQLAAGYAMLANGGHRVTPHVTGVEEPGPRVISRRTSDIVRGMLREVVESGTGHLASIPGYTVAGKTGTSQKVDPQTGTYGDEYVASFVGFAPASDPEYVVLIVVDEPQGSIWGERVAAPAFREVMSFTLSYFNVPPDRERPEEAEQR</sequence>
<dbReference type="InterPro" id="IPR036138">
    <property type="entry name" value="PBP_dimer_sf"/>
</dbReference>
<name>Q1AVW8_RUBXD</name>
<evidence type="ECO:0000259" key="5">
    <source>
        <dbReference type="Pfam" id="PF00905"/>
    </source>
</evidence>
<evidence type="ECO:0000256" key="4">
    <source>
        <dbReference type="SAM" id="MobiDB-lite"/>
    </source>
</evidence>
<dbReference type="PANTHER" id="PTHR30627:SF1">
    <property type="entry name" value="PEPTIDOGLYCAN D,D-TRANSPEPTIDASE FTSI"/>
    <property type="match status" value="1"/>
</dbReference>
<dbReference type="Gene3D" id="3.90.1310.10">
    <property type="entry name" value="Penicillin-binding protein 2a (Domain 2)"/>
    <property type="match status" value="1"/>
</dbReference>
<dbReference type="EMBL" id="CP000386">
    <property type="protein sequence ID" value="ABG04460.1"/>
    <property type="molecule type" value="Genomic_DNA"/>
</dbReference>
<comment type="similarity">
    <text evidence="2">Belongs to the transpeptidase family.</text>
</comment>
<dbReference type="PhylomeDB" id="Q1AVW8"/>
<dbReference type="InterPro" id="IPR012338">
    <property type="entry name" value="Beta-lactam/transpept-like"/>
</dbReference>
<proteinExistence type="inferred from homology"/>
<dbReference type="EC" id="2.4.1.129" evidence="7"/>
<dbReference type="SUPFAM" id="SSF56601">
    <property type="entry name" value="beta-lactamase/transpeptidase-like"/>
    <property type="match status" value="1"/>
</dbReference>
<keyword evidence="8" id="KW-1185">Reference proteome</keyword>
<dbReference type="GO" id="GO:0071555">
    <property type="term" value="P:cell wall organization"/>
    <property type="evidence" value="ECO:0007669"/>
    <property type="project" value="TreeGrafter"/>
</dbReference>
<comment type="subcellular location">
    <subcellularLocation>
        <location evidence="1">Membrane</location>
    </subcellularLocation>
</comment>
<dbReference type="Pfam" id="PF00905">
    <property type="entry name" value="Transpeptidase"/>
    <property type="match status" value="1"/>
</dbReference>
<evidence type="ECO:0000313" key="7">
    <source>
        <dbReference type="EMBL" id="ABG04460.1"/>
    </source>
</evidence>
<evidence type="ECO:0000256" key="1">
    <source>
        <dbReference type="ARBA" id="ARBA00004370"/>
    </source>
</evidence>
<gene>
    <name evidence="7" type="ordered locus">Rxyl_1498</name>
</gene>
<feature type="compositionally biased region" description="Basic residues" evidence="4">
    <location>
        <begin position="1"/>
        <end position="16"/>
    </location>
</feature>
<evidence type="ECO:0000259" key="6">
    <source>
        <dbReference type="Pfam" id="PF03717"/>
    </source>
</evidence>
<protein>
    <submittedName>
        <fullName evidence="7">Peptidoglycan glycosyltransferase</fullName>
        <ecNumber evidence="7">2.4.1.129</ecNumber>
    </submittedName>
</protein>
<feature type="domain" description="Penicillin-binding protein transpeptidase" evidence="5">
    <location>
        <begin position="243"/>
        <end position="534"/>
    </location>
</feature>
<dbReference type="HOGENOM" id="CLU_009289_6_5_11"/>
<dbReference type="STRING" id="266117.Rxyl_1498"/>